<dbReference type="InterPro" id="IPR046346">
    <property type="entry name" value="Aminoacid_DH-like_N_sf"/>
</dbReference>
<dbReference type="PANTHER" id="PTHR21089:SF1">
    <property type="entry name" value="BIFUNCTIONAL 3-DEHYDROQUINATE DEHYDRATASE_SHIKIMATE DEHYDROGENASE, CHLOROPLASTIC"/>
    <property type="match status" value="1"/>
</dbReference>
<dbReference type="EMBL" id="OOFM01000001">
    <property type="protein sequence ID" value="SPL61808.1"/>
    <property type="molecule type" value="Genomic_DNA"/>
</dbReference>
<dbReference type="InterPro" id="IPR036291">
    <property type="entry name" value="NAD(P)-bd_dom_sf"/>
</dbReference>
<dbReference type="Proteomes" id="UP000246073">
    <property type="component" value="Unassembled WGS sequence"/>
</dbReference>
<dbReference type="GO" id="GO:0005829">
    <property type="term" value="C:cytosol"/>
    <property type="evidence" value="ECO:0007669"/>
    <property type="project" value="TreeGrafter"/>
</dbReference>
<dbReference type="GO" id="GO:0004764">
    <property type="term" value="F:shikimate 3-dehydrogenase (NADP+) activity"/>
    <property type="evidence" value="ECO:0007669"/>
    <property type="project" value="UniProtKB-EC"/>
</dbReference>
<accession>A0A2P9HCH9</accession>
<dbReference type="GO" id="GO:0009073">
    <property type="term" value="P:aromatic amino acid family biosynthetic process"/>
    <property type="evidence" value="ECO:0007669"/>
    <property type="project" value="UniProtKB-KW"/>
</dbReference>
<name>A0A2P9HCH9_9HYPH</name>
<dbReference type="PANTHER" id="PTHR21089">
    <property type="entry name" value="SHIKIMATE DEHYDROGENASE"/>
    <property type="match status" value="1"/>
</dbReference>
<evidence type="ECO:0000256" key="3">
    <source>
        <dbReference type="ARBA" id="ARBA00023141"/>
    </source>
</evidence>
<evidence type="ECO:0000259" key="4">
    <source>
        <dbReference type="Pfam" id="PF08501"/>
    </source>
</evidence>
<feature type="domain" description="Shikimate dehydrogenase substrate binding N-terminal" evidence="4">
    <location>
        <begin position="26"/>
        <end position="109"/>
    </location>
</feature>
<protein>
    <submittedName>
        <fullName evidence="5">Shikimate 5-dehydrogenase I alpha # AroDI alpha</fullName>
        <ecNumber evidence="5">1.1.1.25</ecNumber>
    </submittedName>
</protein>
<dbReference type="SUPFAM" id="SSF53223">
    <property type="entry name" value="Aminoacid dehydrogenase-like, N-terminal domain"/>
    <property type="match status" value="1"/>
</dbReference>
<dbReference type="SUPFAM" id="SSF51735">
    <property type="entry name" value="NAD(P)-binding Rossmann-fold domains"/>
    <property type="match status" value="1"/>
</dbReference>
<dbReference type="CDD" id="cd01065">
    <property type="entry name" value="NAD_bind_Shikimate_DH"/>
    <property type="match status" value="1"/>
</dbReference>
<dbReference type="Pfam" id="PF08501">
    <property type="entry name" value="Shikimate_dh_N"/>
    <property type="match status" value="1"/>
</dbReference>
<sequence length="293" mass="31380">MTHDDNARHLKDLKPFPNGATRLFPVVGDPIEQVRSPEIMTELFRARGENAVVVPFHVSSSGLSAVFSTLTEVDNVGGLLVTIPHKQQAFQLCTGLTDNAVCIEAVNVVRRVENGWYGDNTDGVGFLNGIEREGFDVQGKTVLLVGCGGAGTAIGLEMLRRGAARLAIHDVDGEKRDSVIRKLDACYTGKVAMGSDDPSGFDLIANATPMGLKSNDPLPVNVTKLRSEQFAACVITKPHVSPFIEEARKRGCQTMIGAGMFDAQAEVLADFLTGQYGHLHHSGRAPLPTSTKG</sequence>
<gene>
    <name evidence="5" type="ORF">OHAE_4600</name>
</gene>
<dbReference type="GO" id="GO:0050661">
    <property type="term" value="F:NADP binding"/>
    <property type="evidence" value="ECO:0007669"/>
    <property type="project" value="TreeGrafter"/>
</dbReference>
<evidence type="ECO:0000313" key="5">
    <source>
        <dbReference type="EMBL" id="SPL61808.1"/>
    </source>
</evidence>
<evidence type="ECO:0000256" key="2">
    <source>
        <dbReference type="ARBA" id="ARBA00023002"/>
    </source>
</evidence>
<proteinExistence type="predicted"/>
<dbReference type="Gene3D" id="3.40.50.10860">
    <property type="entry name" value="Leucine Dehydrogenase, chain A, domain 1"/>
    <property type="match status" value="1"/>
</dbReference>
<reference evidence="6" key="1">
    <citation type="submission" date="2017-12" db="EMBL/GenBank/DDBJ databases">
        <authorList>
            <person name="Diaz M."/>
        </authorList>
    </citation>
    <scope>NUCLEOTIDE SEQUENCE [LARGE SCALE GENOMIC DNA]</scope>
    <source>
        <strain evidence="6">FI11154</strain>
    </source>
</reference>
<organism evidence="5 6">
    <name type="scientific">Ochrobactrum soli</name>
    <dbReference type="NCBI Taxonomy" id="2448455"/>
    <lineage>
        <taxon>Bacteria</taxon>
        <taxon>Pseudomonadati</taxon>
        <taxon>Pseudomonadota</taxon>
        <taxon>Alphaproteobacteria</taxon>
        <taxon>Hyphomicrobiales</taxon>
        <taxon>Brucellaceae</taxon>
        <taxon>Brucella/Ochrobactrum group</taxon>
        <taxon>Ochrobactrum</taxon>
    </lineage>
</organism>
<evidence type="ECO:0000256" key="1">
    <source>
        <dbReference type="ARBA" id="ARBA00004871"/>
    </source>
</evidence>
<dbReference type="GO" id="GO:0009423">
    <property type="term" value="P:chorismate biosynthetic process"/>
    <property type="evidence" value="ECO:0007669"/>
    <property type="project" value="TreeGrafter"/>
</dbReference>
<keyword evidence="3" id="KW-0028">Amino-acid biosynthesis</keyword>
<dbReference type="InterPro" id="IPR022893">
    <property type="entry name" value="Shikimate_DH_fam"/>
</dbReference>
<dbReference type="AlphaFoldDB" id="A0A2P9HCH9"/>
<evidence type="ECO:0000313" key="6">
    <source>
        <dbReference type="Proteomes" id="UP000246073"/>
    </source>
</evidence>
<keyword evidence="2 5" id="KW-0560">Oxidoreductase</keyword>
<dbReference type="InterPro" id="IPR013708">
    <property type="entry name" value="Shikimate_DH-bd_N"/>
</dbReference>
<dbReference type="EC" id="1.1.1.25" evidence="5"/>
<dbReference type="RefSeq" id="WP_109365997.1">
    <property type="nucleotide sequence ID" value="NZ_OOFM01000001.1"/>
</dbReference>
<dbReference type="Gene3D" id="3.40.50.720">
    <property type="entry name" value="NAD(P)-binding Rossmann-like Domain"/>
    <property type="match status" value="1"/>
</dbReference>
<keyword evidence="3" id="KW-0057">Aromatic amino acid biosynthesis</keyword>
<comment type="pathway">
    <text evidence="1">Metabolic intermediate biosynthesis; chorismate biosynthesis; chorismate from D-erythrose 4-phosphate and phosphoenolpyruvate: step 4/7.</text>
</comment>
<dbReference type="GO" id="GO:0019632">
    <property type="term" value="P:shikimate metabolic process"/>
    <property type="evidence" value="ECO:0007669"/>
    <property type="project" value="TreeGrafter"/>
</dbReference>